<protein>
    <submittedName>
        <fullName evidence="6">Uncharacterized protein</fullName>
    </submittedName>
</protein>
<comment type="subcellular location">
    <subcellularLocation>
        <location evidence="1">Nucleus</location>
    </subcellularLocation>
</comment>
<gene>
    <name evidence="6" type="ORF">LITE_LOCUS49604</name>
</gene>
<dbReference type="PANTHER" id="PTHR10535">
    <property type="entry name" value="DNA-DIRECTED RNA POLYMERASES I, II, AND III SUBUNIT RPABC1"/>
    <property type="match status" value="1"/>
</dbReference>
<dbReference type="GO" id="GO:0003899">
    <property type="term" value="F:DNA-directed RNA polymerase activity"/>
    <property type="evidence" value="ECO:0007669"/>
    <property type="project" value="InterPro"/>
</dbReference>
<dbReference type="SUPFAM" id="SSF53036">
    <property type="entry name" value="Eukaryotic RPB5 N-terminal domain"/>
    <property type="match status" value="1"/>
</dbReference>
<dbReference type="InterPro" id="IPR005571">
    <property type="entry name" value="RNA_pol_Rpb5_N"/>
</dbReference>
<dbReference type="Gene3D" id="3.40.1340.10">
    <property type="entry name" value="RNA polymerase, Rpb5, N-terminal domain"/>
    <property type="match status" value="1"/>
</dbReference>
<name>A0AAV0RSJ1_9ROSI</name>
<accession>A0AAV0RSJ1</accession>
<evidence type="ECO:0000259" key="4">
    <source>
        <dbReference type="Pfam" id="PF01191"/>
    </source>
</evidence>
<evidence type="ECO:0000313" key="6">
    <source>
        <dbReference type="EMBL" id="CAI0560236.1"/>
    </source>
</evidence>
<dbReference type="GO" id="GO:0005634">
    <property type="term" value="C:nucleus"/>
    <property type="evidence" value="ECO:0007669"/>
    <property type="project" value="UniProtKB-SubCell"/>
</dbReference>
<feature type="domain" description="RNA polymerase subunit H/Rpb5 C-terminal" evidence="4">
    <location>
        <begin position="205"/>
        <end position="276"/>
    </location>
</feature>
<keyword evidence="7" id="KW-1185">Reference proteome</keyword>
<comment type="caution">
    <text evidence="6">The sequence shown here is derived from an EMBL/GenBank/DDBJ whole genome shotgun (WGS) entry which is preliminary data.</text>
</comment>
<dbReference type="Gene3D" id="3.90.940.20">
    <property type="entry name" value="RPB5-like RNA polymerase subunit"/>
    <property type="match status" value="1"/>
</dbReference>
<organism evidence="6 7">
    <name type="scientific">Linum tenue</name>
    <dbReference type="NCBI Taxonomy" id="586396"/>
    <lineage>
        <taxon>Eukaryota</taxon>
        <taxon>Viridiplantae</taxon>
        <taxon>Streptophyta</taxon>
        <taxon>Embryophyta</taxon>
        <taxon>Tracheophyta</taxon>
        <taxon>Spermatophyta</taxon>
        <taxon>Magnoliopsida</taxon>
        <taxon>eudicotyledons</taxon>
        <taxon>Gunneridae</taxon>
        <taxon>Pentapetalae</taxon>
        <taxon>rosids</taxon>
        <taxon>fabids</taxon>
        <taxon>Malpighiales</taxon>
        <taxon>Linaceae</taxon>
        <taxon>Linum</taxon>
    </lineage>
</organism>
<evidence type="ECO:0000313" key="7">
    <source>
        <dbReference type="Proteomes" id="UP001154282"/>
    </source>
</evidence>
<proteinExistence type="inferred from homology"/>
<dbReference type="EMBL" id="CAMGYJ010000011">
    <property type="protein sequence ID" value="CAI0560236.1"/>
    <property type="molecule type" value="Genomic_DNA"/>
</dbReference>
<dbReference type="Proteomes" id="UP001154282">
    <property type="component" value="Unassembled WGS sequence"/>
</dbReference>
<feature type="domain" description="RNA polymerase Rpb5 N-terminal" evidence="5">
    <location>
        <begin position="77"/>
        <end position="161"/>
    </location>
</feature>
<dbReference type="GO" id="GO:0006362">
    <property type="term" value="P:transcription elongation by RNA polymerase I"/>
    <property type="evidence" value="ECO:0007669"/>
    <property type="project" value="TreeGrafter"/>
</dbReference>
<dbReference type="InterPro" id="IPR035913">
    <property type="entry name" value="RPB5-like_sf"/>
</dbReference>
<dbReference type="AlphaFoldDB" id="A0AAV0RSJ1"/>
<dbReference type="GO" id="GO:0042797">
    <property type="term" value="P:tRNA transcription by RNA polymerase III"/>
    <property type="evidence" value="ECO:0007669"/>
    <property type="project" value="TreeGrafter"/>
</dbReference>
<keyword evidence="2" id="KW-0539">Nucleus</keyword>
<dbReference type="Pfam" id="PF01191">
    <property type="entry name" value="RNA_pol_Rpb5_C"/>
    <property type="match status" value="1"/>
</dbReference>
<sequence length="277" mass="31036">MEPPSVRLRPDQALAFSFLTDPIRDESSISRFLSESDPRRSGITMASNSTGNIVDVSVTGGDGDRRCLTELQDGGSTESLRYYHSRRTVMEMLKDRGYDVPGAELSRSLAEFRTEFGEKPEPERLRITASLRSNTHKKVLVLFMGATELKVAAVRNVYKQILGEGLGLSGLILILEAKITIQAKKHLETFPFKVEVYQITELIANVSKHVLQPSLGILTAQRKQMLMKKYKAEDKQLPRMLETDAIAKYYGLQKGQVVELTYSGGLIDFLTAYRCVI</sequence>
<evidence type="ECO:0000256" key="2">
    <source>
        <dbReference type="ARBA" id="ARBA00023242"/>
    </source>
</evidence>
<evidence type="ECO:0000256" key="1">
    <source>
        <dbReference type="ARBA" id="ARBA00004123"/>
    </source>
</evidence>
<dbReference type="InterPro" id="IPR036710">
    <property type="entry name" value="RNA_pol_Rpb5_N_sf"/>
</dbReference>
<comment type="similarity">
    <text evidence="3">Belongs to the archaeal Rpo5/eukaryotic RPB5 RNA polymerase subunit family.</text>
</comment>
<reference evidence="6" key="1">
    <citation type="submission" date="2022-08" db="EMBL/GenBank/DDBJ databases">
        <authorList>
            <person name="Gutierrez-Valencia J."/>
        </authorList>
    </citation>
    <scope>NUCLEOTIDE SEQUENCE</scope>
</reference>
<evidence type="ECO:0000256" key="3">
    <source>
        <dbReference type="ARBA" id="ARBA00025765"/>
    </source>
</evidence>
<dbReference type="InterPro" id="IPR000783">
    <property type="entry name" value="RNA_pol_subH/Rpb5_C"/>
</dbReference>
<dbReference type="GO" id="GO:0003677">
    <property type="term" value="F:DNA binding"/>
    <property type="evidence" value="ECO:0007669"/>
    <property type="project" value="InterPro"/>
</dbReference>
<dbReference type="InterPro" id="IPR014381">
    <property type="entry name" value="Arch_Rpo5/euc_Rpb5"/>
</dbReference>
<evidence type="ECO:0000259" key="5">
    <source>
        <dbReference type="Pfam" id="PF03871"/>
    </source>
</evidence>
<dbReference type="PANTHER" id="PTHR10535:SF12">
    <property type="entry name" value="DNA-DIRECTED RNA POLYMERASE V SUBUNIT 5C"/>
    <property type="match status" value="1"/>
</dbReference>
<dbReference type="Pfam" id="PF03871">
    <property type="entry name" value="RNA_pol_Rpb5_N"/>
    <property type="match status" value="1"/>
</dbReference>
<dbReference type="SUPFAM" id="SSF55287">
    <property type="entry name" value="RPB5-like RNA polymerase subunit"/>
    <property type="match status" value="1"/>
</dbReference>
<dbReference type="GO" id="GO:0006366">
    <property type="term" value="P:transcription by RNA polymerase II"/>
    <property type="evidence" value="ECO:0007669"/>
    <property type="project" value="TreeGrafter"/>
</dbReference>